<dbReference type="Pfam" id="PF01381">
    <property type="entry name" value="HTH_3"/>
    <property type="match status" value="1"/>
</dbReference>
<gene>
    <name evidence="3" type="ORF">BES08_06950</name>
</gene>
<evidence type="ECO:0000256" key="1">
    <source>
        <dbReference type="SAM" id="MobiDB-lite"/>
    </source>
</evidence>
<evidence type="ECO:0000259" key="2">
    <source>
        <dbReference type="PROSITE" id="PS50943"/>
    </source>
</evidence>
<evidence type="ECO:0000313" key="4">
    <source>
        <dbReference type="Proteomes" id="UP000094626"/>
    </source>
</evidence>
<sequence length="211" mass="22955">MRLEQAADLHPHCPPKHQGRQVWVAEQMSRKGHKVSNETVRKWFEGEAKPRPEKGAVLAEVMGVDPAWLQLGIDTGMTTRDRKVRNAMASGAVNMVAGIIQMDGGAPAFPDTADTRAEREHIDLYAIIKGANYALHVATGEKAGDQVGFSVPSALGENVIVLVLVRHGLHFSLFEATPDIIELNSEMKGGSFEVHADAAALRQITGFTERL</sequence>
<organism evidence="3 4">
    <name type="scientific">Novosphingobium resinovorum</name>
    <dbReference type="NCBI Taxonomy" id="158500"/>
    <lineage>
        <taxon>Bacteria</taxon>
        <taxon>Pseudomonadati</taxon>
        <taxon>Pseudomonadota</taxon>
        <taxon>Alphaproteobacteria</taxon>
        <taxon>Sphingomonadales</taxon>
        <taxon>Sphingomonadaceae</taxon>
        <taxon>Novosphingobium</taxon>
    </lineage>
</organism>
<dbReference type="AlphaFoldDB" id="A0A1D8A311"/>
<feature type="compositionally biased region" description="Basic and acidic residues" evidence="1">
    <location>
        <begin position="1"/>
        <end position="11"/>
    </location>
</feature>
<accession>A0A1D8A311</accession>
<dbReference type="PROSITE" id="PS50943">
    <property type="entry name" value="HTH_CROC1"/>
    <property type="match status" value="1"/>
</dbReference>
<dbReference type="InterPro" id="IPR001387">
    <property type="entry name" value="Cro/C1-type_HTH"/>
</dbReference>
<evidence type="ECO:0000313" key="3">
    <source>
        <dbReference type="EMBL" id="AOR76507.1"/>
    </source>
</evidence>
<proteinExistence type="predicted"/>
<keyword evidence="4" id="KW-1185">Reference proteome</keyword>
<dbReference type="GO" id="GO:0003677">
    <property type="term" value="F:DNA binding"/>
    <property type="evidence" value="ECO:0007669"/>
    <property type="project" value="InterPro"/>
</dbReference>
<name>A0A1D8A311_9SPHN</name>
<dbReference type="Gene3D" id="1.10.260.40">
    <property type="entry name" value="lambda repressor-like DNA-binding domains"/>
    <property type="match status" value="1"/>
</dbReference>
<dbReference type="InterPro" id="IPR010982">
    <property type="entry name" value="Lambda_DNA-bd_dom_sf"/>
</dbReference>
<feature type="domain" description="HTH cro/C1-type" evidence="2">
    <location>
        <begin position="35"/>
        <end position="69"/>
    </location>
</feature>
<dbReference type="Proteomes" id="UP000094626">
    <property type="component" value="Chromosome"/>
</dbReference>
<dbReference type="KEGG" id="nre:BES08_06950"/>
<feature type="region of interest" description="Disordered" evidence="1">
    <location>
        <begin position="1"/>
        <end position="21"/>
    </location>
</feature>
<protein>
    <recommendedName>
        <fullName evidence="2">HTH cro/C1-type domain-containing protein</fullName>
    </recommendedName>
</protein>
<dbReference type="CDD" id="cd00093">
    <property type="entry name" value="HTH_XRE"/>
    <property type="match status" value="1"/>
</dbReference>
<dbReference type="EMBL" id="CP017075">
    <property type="protein sequence ID" value="AOR76507.1"/>
    <property type="molecule type" value="Genomic_DNA"/>
</dbReference>
<reference evidence="4" key="1">
    <citation type="journal article" date="2017" name="J. Biotechnol.">
        <title>Complete genome sequence of Novosphingobium resinovorum SA1, a versatile xenobiotic-degrading bacterium capable of utilizing sulfanilic acid.</title>
        <authorList>
            <person name="Hegedus B."/>
            <person name="Kos P.B."/>
            <person name="Balint B."/>
            <person name="Maroti G."/>
            <person name="Gan H.M."/>
            <person name="Perei K."/>
            <person name="Rakhely G."/>
        </authorList>
    </citation>
    <scope>NUCLEOTIDE SEQUENCE [LARGE SCALE GENOMIC DNA]</scope>
    <source>
        <strain evidence="4">SA1</strain>
    </source>
</reference>